<keyword evidence="2" id="KW-1185">Reference proteome</keyword>
<protein>
    <submittedName>
        <fullName evidence="1">Uncharacterized protein</fullName>
    </submittedName>
</protein>
<reference evidence="2" key="1">
    <citation type="journal article" date="2019" name="Int. J. Syst. Evol. Microbiol.">
        <title>The Global Catalogue of Microorganisms (GCM) 10K type strain sequencing project: providing services to taxonomists for standard genome sequencing and annotation.</title>
        <authorList>
            <consortium name="The Broad Institute Genomics Platform"/>
            <consortium name="The Broad Institute Genome Sequencing Center for Infectious Disease"/>
            <person name="Wu L."/>
            <person name="Ma J."/>
        </authorList>
    </citation>
    <scope>NUCLEOTIDE SEQUENCE [LARGE SCALE GENOMIC DNA]</scope>
    <source>
        <strain evidence="2">JCM 12165</strain>
    </source>
</reference>
<proteinExistence type="predicted"/>
<comment type="caution">
    <text evidence="1">The sequence shown here is derived from an EMBL/GenBank/DDBJ whole genome shotgun (WGS) entry which is preliminary data.</text>
</comment>
<accession>A0ABW4FVT5</accession>
<evidence type="ECO:0000313" key="2">
    <source>
        <dbReference type="Proteomes" id="UP001597145"/>
    </source>
</evidence>
<gene>
    <name evidence="1" type="ORF">ACFSCY_33975</name>
</gene>
<organism evidence="1 2">
    <name type="scientific">Pseudonocardia aurantiaca</name>
    <dbReference type="NCBI Taxonomy" id="75290"/>
    <lineage>
        <taxon>Bacteria</taxon>
        <taxon>Bacillati</taxon>
        <taxon>Actinomycetota</taxon>
        <taxon>Actinomycetes</taxon>
        <taxon>Pseudonocardiales</taxon>
        <taxon>Pseudonocardiaceae</taxon>
        <taxon>Pseudonocardia</taxon>
    </lineage>
</organism>
<name>A0ABW4FVT5_9PSEU</name>
<dbReference type="RefSeq" id="WP_343984053.1">
    <property type="nucleotide sequence ID" value="NZ_BAAAJG010000017.1"/>
</dbReference>
<evidence type="ECO:0000313" key="1">
    <source>
        <dbReference type="EMBL" id="MFD1534440.1"/>
    </source>
</evidence>
<dbReference type="EMBL" id="JBHUCP010000034">
    <property type="protein sequence ID" value="MFD1534440.1"/>
    <property type="molecule type" value="Genomic_DNA"/>
</dbReference>
<dbReference type="Proteomes" id="UP001597145">
    <property type="component" value="Unassembled WGS sequence"/>
</dbReference>
<sequence length="66" mass="6995">MDRQLRVGISEFSGIEDASVRVIYGTVPDHADHEARSAHLRAVLPSADTALNEFLGLPSGLAPVPA</sequence>